<protein>
    <submittedName>
        <fullName evidence="1">Uncharacterized protein</fullName>
    </submittedName>
</protein>
<proteinExistence type="predicted"/>
<organism evidence="1">
    <name type="scientific">uncultured gamma proteobacterium EB080_L93H08</name>
    <dbReference type="NCBI Taxonomy" id="710973"/>
    <lineage>
        <taxon>Bacteria</taxon>
        <taxon>Pseudomonadati</taxon>
        <taxon>Pseudomonadota</taxon>
        <taxon>Gammaproteobacteria</taxon>
        <taxon>environmental samples</taxon>
    </lineage>
</organism>
<dbReference type="EMBL" id="GU474948">
    <property type="protein sequence ID" value="ADI20949.1"/>
    <property type="molecule type" value="Genomic_DNA"/>
</dbReference>
<dbReference type="AlphaFoldDB" id="E0Y2Q8"/>
<sequence>MITNSYTTSFSPLTDIFRTIINQNIFCSLVLSKWRFFSNNKNFFWRRR</sequence>
<reference evidence="1" key="1">
    <citation type="journal article" date="2011" name="Environ. Microbiol.">
        <title>Time-series analyses of Monterey Bay coastal microbial picoplankton using a 'genome proxy' microarray.</title>
        <authorList>
            <person name="Rich V.I."/>
            <person name="Pham V.D."/>
            <person name="Eppley J."/>
            <person name="Shi Y."/>
            <person name="DeLong E.F."/>
        </authorList>
    </citation>
    <scope>NUCLEOTIDE SEQUENCE</scope>
</reference>
<name>E0Y2Q8_9GAMM</name>
<evidence type="ECO:0000313" key="1">
    <source>
        <dbReference type="EMBL" id="ADI20949.1"/>
    </source>
</evidence>
<accession>E0Y2Q8</accession>